<dbReference type="OrthoDB" id="9810084at2"/>
<dbReference type="Pfam" id="PF04343">
    <property type="entry name" value="DUF488"/>
    <property type="match status" value="1"/>
</dbReference>
<accession>A0A0L8BM35</accession>
<dbReference type="PANTHER" id="PTHR39337:SF1">
    <property type="entry name" value="BLR5642 PROTEIN"/>
    <property type="match status" value="1"/>
</dbReference>
<dbReference type="EMBL" id="LGAP01000017">
    <property type="protein sequence ID" value="KOF15736.1"/>
    <property type="molecule type" value="Genomic_DNA"/>
</dbReference>
<name>A0A0L8BM35_ENSAD</name>
<sequence length="148" mass="16839">MGNVQVSTIGFTKSSAEDFFDRLQKAGVKTVVDVRLHNTSQLAGFAKANDLAFFLKRIGGIDYVHQPLFAPTEAIMKAYKTDKGDWKTFSRDFLDLMAERKIEQHVKPEALQGACLLCAEDKPHRCHRTLVCEYLNDRWGGRLRVEHL</sequence>
<evidence type="ECO:0000313" key="2">
    <source>
        <dbReference type="Proteomes" id="UP000037425"/>
    </source>
</evidence>
<organism evidence="1 2">
    <name type="scientific">Ensifer adhaerens</name>
    <name type="common">Sinorhizobium morelense</name>
    <dbReference type="NCBI Taxonomy" id="106592"/>
    <lineage>
        <taxon>Bacteria</taxon>
        <taxon>Pseudomonadati</taxon>
        <taxon>Pseudomonadota</taxon>
        <taxon>Alphaproteobacteria</taxon>
        <taxon>Hyphomicrobiales</taxon>
        <taxon>Rhizobiaceae</taxon>
        <taxon>Sinorhizobium/Ensifer group</taxon>
        <taxon>Ensifer</taxon>
    </lineage>
</organism>
<proteinExistence type="predicted"/>
<gene>
    <name evidence="1" type="ORF">AC244_22230</name>
</gene>
<dbReference type="AlphaFoldDB" id="A0A0L8BM35"/>
<evidence type="ECO:0000313" key="1">
    <source>
        <dbReference type="EMBL" id="KOF15736.1"/>
    </source>
</evidence>
<dbReference type="PATRIC" id="fig|106592.7.peg.2305"/>
<evidence type="ECO:0008006" key="3">
    <source>
        <dbReference type="Google" id="ProtNLM"/>
    </source>
</evidence>
<dbReference type="Proteomes" id="UP000037425">
    <property type="component" value="Unassembled WGS sequence"/>
</dbReference>
<dbReference type="PANTHER" id="PTHR39337">
    <property type="entry name" value="BLR5642 PROTEIN"/>
    <property type="match status" value="1"/>
</dbReference>
<protein>
    <recommendedName>
        <fullName evidence="3">DUF488 domain-containing protein</fullName>
    </recommendedName>
</protein>
<dbReference type="InterPro" id="IPR007438">
    <property type="entry name" value="DUF488"/>
</dbReference>
<reference evidence="2" key="1">
    <citation type="submission" date="2015-07" db="EMBL/GenBank/DDBJ databases">
        <title>Whole genome sequence of an Ensifer adhaerens strain isolated from a cave pool in the Wind Cave National Park.</title>
        <authorList>
            <person name="Eng W.W.H."/>
            <person name="Gan H.M."/>
            <person name="Barton H.A."/>
            <person name="Savka M.A."/>
        </authorList>
    </citation>
    <scope>NUCLEOTIDE SEQUENCE [LARGE SCALE GENOMIC DNA]</scope>
    <source>
        <strain evidence="2">SD006</strain>
    </source>
</reference>
<comment type="caution">
    <text evidence="1">The sequence shown here is derived from an EMBL/GenBank/DDBJ whole genome shotgun (WGS) entry which is preliminary data.</text>
</comment>